<dbReference type="EMBL" id="CP036272">
    <property type="protein sequence ID" value="QDT58597.1"/>
    <property type="molecule type" value="Genomic_DNA"/>
</dbReference>
<dbReference type="PANTHER" id="PTHR35889:SF3">
    <property type="entry name" value="F-BOX DOMAIN-CONTAINING PROTEIN"/>
    <property type="match status" value="1"/>
</dbReference>
<dbReference type="AlphaFoldDB" id="A0A517SR51"/>
<protein>
    <submittedName>
        <fullName evidence="3">Bacterial Ig-like domain (Group 2)</fullName>
    </submittedName>
</protein>
<accession>A0A517SR51</accession>
<evidence type="ECO:0000313" key="3">
    <source>
        <dbReference type="EMBL" id="QDT58597.1"/>
    </source>
</evidence>
<evidence type="ECO:0000313" key="4">
    <source>
        <dbReference type="Proteomes" id="UP000315003"/>
    </source>
</evidence>
<keyword evidence="4" id="KW-1185">Reference proteome</keyword>
<dbReference type="SMART" id="SM00635">
    <property type="entry name" value="BID_2"/>
    <property type="match status" value="2"/>
</dbReference>
<dbReference type="PANTHER" id="PTHR35889">
    <property type="entry name" value="CYCLOINULO-OLIGOSACCHARIDE FRUCTANOTRANSFERASE-RELATED"/>
    <property type="match status" value="1"/>
</dbReference>
<dbReference type="OrthoDB" id="289126at2"/>
<dbReference type="InterPro" id="IPR022655">
    <property type="entry name" value="DUF1553"/>
</dbReference>
<dbReference type="InterPro" id="IPR011444">
    <property type="entry name" value="DUF1549"/>
</dbReference>
<dbReference type="Pfam" id="PF07587">
    <property type="entry name" value="PSD1"/>
    <property type="match status" value="1"/>
</dbReference>
<dbReference type="InterPro" id="IPR008964">
    <property type="entry name" value="Invasin/intimin_cell_adhesion"/>
</dbReference>
<keyword evidence="1" id="KW-0732">Signal</keyword>
<gene>
    <name evidence="3" type="ORF">SV7mr_10900</name>
</gene>
<dbReference type="RefSeq" id="WP_145269874.1">
    <property type="nucleotide sequence ID" value="NZ_CP036272.1"/>
</dbReference>
<feature type="chain" id="PRO_5022170103" evidence="1">
    <location>
        <begin position="24"/>
        <end position="817"/>
    </location>
</feature>
<evidence type="ECO:0000256" key="1">
    <source>
        <dbReference type="SAM" id="SignalP"/>
    </source>
</evidence>
<dbReference type="Proteomes" id="UP000315003">
    <property type="component" value="Chromosome"/>
</dbReference>
<dbReference type="Pfam" id="PF02368">
    <property type="entry name" value="Big_2"/>
    <property type="match status" value="1"/>
</dbReference>
<dbReference type="SUPFAM" id="SSF49373">
    <property type="entry name" value="Invasin/intimin cell-adhesion fragments"/>
    <property type="match status" value="1"/>
</dbReference>
<reference evidence="3 4" key="1">
    <citation type="submission" date="2019-02" db="EMBL/GenBank/DDBJ databases">
        <title>Deep-cultivation of Planctomycetes and their phenomic and genomic characterization uncovers novel biology.</title>
        <authorList>
            <person name="Wiegand S."/>
            <person name="Jogler M."/>
            <person name="Boedeker C."/>
            <person name="Pinto D."/>
            <person name="Vollmers J."/>
            <person name="Rivas-Marin E."/>
            <person name="Kohn T."/>
            <person name="Peeters S.H."/>
            <person name="Heuer A."/>
            <person name="Rast P."/>
            <person name="Oberbeckmann S."/>
            <person name="Bunk B."/>
            <person name="Jeske O."/>
            <person name="Meyerdierks A."/>
            <person name="Storesund J.E."/>
            <person name="Kallscheuer N."/>
            <person name="Luecker S."/>
            <person name="Lage O.M."/>
            <person name="Pohl T."/>
            <person name="Merkel B.J."/>
            <person name="Hornburger P."/>
            <person name="Mueller R.-W."/>
            <person name="Bruemmer F."/>
            <person name="Labrenz M."/>
            <person name="Spormann A.M."/>
            <person name="Op den Camp H."/>
            <person name="Overmann J."/>
            <person name="Amann R."/>
            <person name="Jetten M.S.M."/>
            <person name="Mascher T."/>
            <person name="Medema M.H."/>
            <person name="Devos D.P."/>
            <person name="Kaster A.-K."/>
            <person name="Ovreas L."/>
            <person name="Rohde M."/>
            <person name="Galperin M.Y."/>
            <person name="Jogler C."/>
        </authorList>
    </citation>
    <scope>NUCLEOTIDE SEQUENCE [LARGE SCALE GENOMIC DNA]</scope>
    <source>
        <strain evidence="3 4">SV_7m_r</strain>
    </source>
</reference>
<feature type="signal peptide" evidence="1">
    <location>
        <begin position="1"/>
        <end position="23"/>
    </location>
</feature>
<evidence type="ECO:0000259" key="2">
    <source>
        <dbReference type="SMART" id="SM00635"/>
    </source>
</evidence>
<feature type="domain" description="BIG2" evidence="2">
    <location>
        <begin position="227"/>
        <end position="309"/>
    </location>
</feature>
<sequence precursor="true">MFRSFLHINLAVVLLLVSAVASADELSIDNIDGKAATQLEGSDARLQLIVTQTNDRGLQTDQSTAVTYVAAPEAIIAIDSDGLVTPLANGSVTVTATSPEGLSAQATLTVSGMDQSKPVSFHGQVTPIFTKLGCNGGGCHGKIAGQNGFRLSLLGFDPASDHRRLVSESRGRRVSIAAPQRSLLLQKTVGDLPHGGGARTDRDSYEYRVLRRWIAQGMPNDSGEIPQVTSIRVYPSVRRMLPSTQQQLAVIATYNDGTQEDVTRAAVYESNDSAMAEVTATGQVACADAVGDVAVMARYQGHVTVFRAEIPLAAETQMAATDFGKDWPVNAVDQQVHHKLASLGIPPSPLCDDATFLRRITLDLTGRMPTVEETQAFTADSAADKRERAIDQLLASDDYASFFARKWGVILRNRRTPGALQAQNMLFHHWLKESFRTNKPYDQLVSELLTARGTLYSNPAVAWFSQVKDQNERVEDISQLFLGQRIQCARCHHHPYEKWSQQDYAGLQAFFSTVATDNFDGQTTFINRIASPSARNPGNGQSVAPIGLDSEAKVIDQIDDPREELSRWMTAADNPFFAKSLANRYWKHFMGRGLVEPEDDMRVTNPPSNPELLDALAKHLIESGYDLQSLIRLICLSRTYNTSSQATDINVIDQRSYSRYYPKRMLAETLLDSIDTVTGSTTGFAGMPAGTKAVQLPDTGFNSYFLTVFGQPDSKTACECERSGEANLAQSLHLLNSEQIQQKLATANGRAVRLAKDTSRGADAKLNELYLTALSRKPTERELETALKYLGDQQASPEPWQDLIWALVNSKEFLFNH</sequence>
<feature type="domain" description="BIG2" evidence="2">
    <location>
        <begin position="35"/>
        <end position="108"/>
    </location>
</feature>
<organism evidence="3 4">
    <name type="scientific">Stieleria bergensis</name>
    <dbReference type="NCBI Taxonomy" id="2528025"/>
    <lineage>
        <taxon>Bacteria</taxon>
        <taxon>Pseudomonadati</taxon>
        <taxon>Planctomycetota</taxon>
        <taxon>Planctomycetia</taxon>
        <taxon>Pirellulales</taxon>
        <taxon>Pirellulaceae</taxon>
        <taxon>Stieleria</taxon>
    </lineage>
</organism>
<dbReference type="Pfam" id="PF07583">
    <property type="entry name" value="PSCyt2"/>
    <property type="match status" value="1"/>
</dbReference>
<name>A0A517SR51_9BACT</name>
<dbReference type="Gene3D" id="2.60.40.1080">
    <property type="match status" value="2"/>
</dbReference>
<proteinExistence type="predicted"/>
<dbReference type="InterPro" id="IPR003343">
    <property type="entry name" value="Big_2"/>
</dbReference>